<dbReference type="OrthoDB" id="9801609at2"/>
<dbReference type="Gene3D" id="3.40.50.2000">
    <property type="entry name" value="Glycogen Phosphorylase B"/>
    <property type="match status" value="2"/>
</dbReference>
<dbReference type="PANTHER" id="PTHR12526:SF640">
    <property type="entry name" value="COLANIC ACID BIOSYNTHESIS GLYCOSYLTRANSFERASE WCAL-RELATED"/>
    <property type="match status" value="1"/>
</dbReference>
<evidence type="ECO:0000256" key="1">
    <source>
        <dbReference type="ARBA" id="ARBA00009481"/>
    </source>
</evidence>
<comment type="caution">
    <text evidence="5">The sequence shown here is derived from an EMBL/GenBank/DDBJ whole genome shotgun (WGS) entry which is preliminary data.</text>
</comment>
<evidence type="ECO:0000313" key="5">
    <source>
        <dbReference type="EMBL" id="PSJ61520.1"/>
    </source>
</evidence>
<protein>
    <recommendedName>
        <fullName evidence="4">Glycosyl transferase family 1 domain-containing protein</fullName>
    </recommendedName>
</protein>
<feature type="domain" description="Glycosyl transferase family 1" evidence="4">
    <location>
        <begin position="191"/>
        <end position="333"/>
    </location>
</feature>
<organism evidence="5 6">
    <name type="scientific">Pseudaminobacter soli</name>
    <name type="common">ex Li et al. 2025</name>
    <dbReference type="NCBI Taxonomy" id="1295366"/>
    <lineage>
        <taxon>Bacteria</taxon>
        <taxon>Pseudomonadati</taxon>
        <taxon>Pseudomonadota</taxon>
        <taxon>Alphaproteobacteria</taxon>
        <taxon>Hyphomicrobiales</taxon>
        <taxon>Phyllobacteriaceae</taxon>
        <taxon>Pseudaminobacter</taxon>
    </lineage>
</organism>
<sequence>MLMALRKAHVVADPVWFWQRIVSPHMAGLAEALARRGQQVSYVAEQPMSTDRAAQGWRAPRLGAATLHFAPDRDAVTALVAKAPEDSIHICQGLRGNGLVGFAQQALARRGLSQWVVMETVDDSGWRGAFKRLEYRRLIRQSRPWLAGLLATGDATPGWLVRCGMPSEKVFPFAYFLPERWEENVRQLDSGAPFRFLFVGQFIDRKRVDLLFDALARLGDTSFELALVGFGPLEGRLRMLGEQKLPGRVRWQGQCHIDKVPPRMAKADCLVLPSHHDGWGAVVCEALMVGTPVVCSDRCGAATAVRASGCGGVFPAGEAKALAGLLQEAMAKGRQLPAQRKALAGWARRSFGASAGASYLEAILQHAPRQGPRPVPPWQDTDLTHAEWIEA</sequence>
<dbReference type="GO" id="GO:0016757">
    <property type="term" value="F:glycosyltransferase activity"/>
    <property type="evidence" value="ECO:0007669"/>
    <property type="project" value="UniProtKB-KW"/>
</dbReference>
<evidence type="ECO:0000259" key="4">
    <source>
        <dbReference type="Pfam" id="PF00534"/>
    </source>
</evidence>
<dbReference type="PANTHER" id="PTHR12526">
    <property type="entry name" value="GLYCOSYLTRANSFERASE"/>
    <property type="match status" value="1"/>
</dbReference>
<dbReference type="InterPro" id="IPR001296">
    <property type="entry name" value="Glyco_trans_1"/>
</dbReference>
<dbReference type="CDD" id="cd03801">
    <property type="entry name" value="GT4_PimA-like"/>
    <property type="match status" value="1"/>
</dbReference>
<dbReference type="Proteomes" id="UP000240653">
    <property type="component" value="Unassembled WGS sequence"/>
</dbReference>
<dbReference type="AlphaFoldDB" id="A0A2P7SGC8"/>
<comment type="similarity">
    <text evidence="1">Belongs to the glycosyltransferase group 1 family. Glycosyltransferase 4 subfamily.</text>
</comment>
<keyword evidence="6" id="KW-1185">Reference proteome</keyword>
<dbReference type="EMBL" id="PXYL01000004">
    <property type="protein sequence ID" value="PSJ61520.1"/>
    <property type="molecule type" value="Genomic_DNA"/>
</dbReference>
<evidence type="ECO:0000256" key="3">
    <source>
        <dbReference type="ARBA" id="ARBA00022679"/>
    </source>
</evidence>
<name>A0A2P7SGC8_9HYPH</name>
<keyword evidence="3" id="KW-0808">Transferase</keyword>
<dbReference type="Pfam" id="PF00534">
    <property type="entry name" value="Glycos_transf_1"/>
    <property type="match status" value="1"/>
</dbReference>
<dbReference type="SUPFAM" id="SSF53756">
    <property type="entry name" value="UDP-Glycosyltransferase/glycogen phosphorylase"/>
    <property type="match status" value="1"/>
</dbReference>
<evidence type="ECO:0000256" key="2">
    <source>
        <dbReference type="ARBA" id="ARBA00022676"/>
    </source>
</evidence>
<gene>
    <name evidence="5" type="ORF">C7I85_10750</name>
</gene>
<evidence type="ECO:0000313" key="6">
    <source>
        <dbReference type="Proteomes" id="UP000240653"/>
    </source>
</evidence>
<accession>A0A2P7SGC8</accession>
<proteinExistence type="inferred from homology"/>
<reference evidence="5 6" key="1">
    <citation type="submission" date="2018-03" db="EMBL/GenBank/DDBJ databases">
        <title>The draft genome of Mesorhizobium soli JCM 19897.</title>
        <authorList>
            <person name="Li L."/>
            <person name="Liu L."/>
            <person name="Liang L."/>
            <person name="Wang T."/>
            <person name="Zhang X."/>
        </authorList>
    </citation>
    <scope>NUCLEOTIDE SEQUENCE [LARGE SCALE GENOMIC DNA]</scope>
    <source>
        <strain evidence="5 6">JCM 19897</strain>
    </source>
</reference>
<keyword evidence="2" id="KW-0328">Glycosyltransferase</keyword>